<dbReference type="Pfam" id="PF13472">
    <property type="entry name" value="Lipase_GDSL_2"/>
    <property type="match status" value="1"/>
</dbReference>
<keyword evidence="1" id="KW-0472">Membrane</keyword>
<dbReference type="SUPFAM" id="SSF52266">
    <property type="entry name" value="SGNH hydrolase"/>
    <property type="match status" value="1"/>
</dbReference>
<keyword evidence="1" id="KW-1133">Transmembrane helix</keyword>
<sequence>VIQTIHYLKTFILYLLFFFFFPLLLTQGIWLKKKVLRLHPPIDHPEGVFNGKNHELKILGLGESTMAGVGISKHTETLTGLTASRMSQLMNRTLHWKILAESGIKIDEMNELIKRQSFLEADVILIAIGGNDIFKLTPSWKWEMSIKHCVSLIQEKSQHPLIIFSTVPPVGHFPAIPHPLKLVYGLWANLLQDSMNRILNSDLEAYLLIKDFPKSRAFFLEDGVHPSPLAYRLWAEALARQSIKLLQTENVSSA</sequence>
<feature type="non-terminal residue" evidence="3">
    <location>
        <position position="1"/>
    </location>
</feature>
<dbReference type="CDD" id="cd01836">
    <property type="entry name" value="FeeA_FeeB_like"/>
    <property type="match status" value="1"/>
</dbReference>
<keyword evidence="1" id="KW-0812">Transmembrane</keyword>
<dbReference type="InterPro" id="IPR013830">
    <property type="entry name" value="SGNH_hydro"/>
</dbReference>
<evidence type="ECO:0000313" key="3">
    <source>
        <dbReference type="EMBL" id="SVB45052.1"/>
    </source>
</evidence>
<accession>A0A382E3U4</accession>
<dbReference type="AlphaFoldDB" id="A0A382E3U4"/>
<evidence type="ECO:0000256" key="1">
    <source>
        <dbReference type="SAM" id="Phobius"/>
    </source>
</evidence>
<proteinExistence type="predicted"/>
<dbReference type="InterPro" id="IPR036514">
    <property type="entry name" value="SGNH_hydro_sf"/>
</dbReference>
<feature type="domain" description="SGNH hydrolase-type esterase" evidence="2">
    <location>
        <begin position="61"/>
        <end position="233"/>
    </location>
</feature>
<reference evidence="3" key="1">
    <citation type="submission" date="2018-05" db="EMBL/GenBank/DDBJ databases">
        <authorList>
            <person name="Lanie J.A."/>
            <person name="Ng W.-L."/>
            <person name="Kazmierczak K.M."/>
            <person name="Andrzejewski T.M."/>
            <person name="Davidsen T.M."/>
            <person name="Wayne K.J."/>
            <person name="Tettelin H."/>
            <person name="Glass J.I."/>
            <person name="Rusch D."/>
            <person name="Podicherti R."/>
            <person name="Tsui H.-C.T."/>
            <person name="Winkler M.E."/>
        </authorList>
    </citation>
    <scope>NUCLEOTIDE SEQUENCE</scope>
</reference>
<organism evidence="3">
    <name type="scientific">marine metagenome</name>
    <dbReference type="NCBI Taxonomy" id="408172"/>
    <lineage>
        <taxon>unclassified sequences</taxon>
        <taxon>metagenomes</taxon>
        <taxon>ecological metagenomes</taxon>
    </lineage>
</organism>
<gene>
    <name evidence="3" type="ORF">METZ01_LOCUS197906</name>
</gene>
<feature type="transmembrane region" description="Helical" evidence="1">
    <location>
        <begin position="12"/>
        <end position="31"/>
    </location>
</feature>
<name>A0A382E3U4_9ZZZZ</name>
<dbReference type="EMBL" id="UINC01042426">
    <property type="protein sequence ID" value="SVB45052.1"/>
    <property type="molecule type" value="Genomic_DNA"/>
</dbReference>
<dbReference type="Gene3D" id="3.40.50.1110">
    <property type="entry name" value="SGNH hydrolase"/>
    <property type="match status" value="1"/>
</dbReference>
<protein>
    <recommendedName>
        <fullName evidence="2">SGNH hydrolase-type esterase domain-containing protein</fullName>
    </recommendedName>
</protein>
<evidence type="ECO:0000259" key="2">
    <source>
        <dbReference type="Pfam" id="PF13472"/>
    </source>
</evidence>